<name>A0A0N4XYQ7_NIPBR</name>
<keyword evidence="2" id="KW-1185">Reference proteome</keyword>
<proteinExistence type="predicted"/>
<dbReference type="AlphaFoldDB" id="A0A0N4XYQ7"/>
<evidence type="ECO:0000313" key="3">
    <source>
        <dbReference type="WBParaSite" id="NBR_0000823701-mRNA-1"/>
    </source>
</evidence>
<sequence>MQSSYSSIVIRIEHGNPLYVHMLINFADRHRIRYKVEHNRNRYAPLVKEEVIDLTDTEEPGQAEPGAAQVLTNNGLIVAGRLSPPCPLPSFNGGFVTSTPLKRPNGVHNFPTLQASNSRKRRFLQSPWSQSAEFRETNYPEYTPKKRRFACQFNLCRSSLDVTNLSKHVKLHCRRLSHMSYEQIWVQCFPELPVHL</sequence>
<dbReference type="EMBL" id="UYSL01019980">
    <property type="protein sequence ID" value="VDL71827.1"/>
    <property type="molecule type" value="Genomic_DNA"/>
</dbReference>
<accession>A0A0N4XYQ7</accession>
<reference evidence="3" key="1">
    <citation type="submission" date="2017-02" db="UniProtKB">
        <authorList>
            <consortium name="WormBaseParasite"/>
        </authorList>
    </citation>
    <scope>IDENTIFICATION</scope>
</reference>
<gene>
    <name evidence="1" type="ORF">NBR_LOCUS8238</name>
</gene>
<protein>
    <submittedName>
        <fullName evidence="3">C2H2-type domain-containing protein</fullName>
    </submittedName>
</protein>
<evidence type="ECO:0000313" key="1">
    <source>
        <dbReference type="EMBL" id="VDL71827.1"/>
    </source>
</evidence>
<dbReference type="Proteomes" id="UP000271162">
    <property type="component" value="Unassembled WGS sequence"/>
</dbReference>
<reference evidence="1 2" key="2">
    <citation type="submission" date="2018-11" db="EMBL/GenBank/DDBJ databases">
        <authorList>
            <consortium name="Pathogen Informatics"/>
        </authorList>
    </citation>
    <scope>NUCLEOTIDE SEQUENCE [LARGE SCALE GENOMIC DNA]</scope>
</reference>
<dbReference type="WBParaSite" id="NBR_0000823701-mRNA-1">
    <property type="protein sequence ID" value="NBR_0000823701-mRNA-1"/>
    <property type="gene ID" value="NBR_0000823701"/>
</dbReference>
<organism evidence="3">
    <name type="scientific">Nippostrongylus brasiliensis</name>
    <name type="common">Rat hookworm</name>
    <dbReference type="NCBI Taxonomy" id="27835"/>
    <lineage>
        <taxon>Eukaryota</taxon>
        <taxon>Metazoa</taxon>
        <taxon>Ecdysozoa</taxon>
        <taxon>Nematoda</taxon>
        <taxon>Chromadorea</taxon>
        <taxon>Rhabditida</taxon>
        <taxon>Rhabditina</taxon>
        <taxon>Rhabditomorpha</taxon>
        <taxon>Strongyloidea</taxon>
        <taxon>Heligmosomidae</taxon>
        <taxon>Nippostrongylus</taxon>
    </lineage>
</organism>
<evidence type="ECO:0000313" key="2">
    <source>
        <dbReference type="Proteomes" id="UP000271162"/>
    </source>
</evidence>